<dbReference type="GO" id="GO:0005524">
    <property type="term" value="F:ATP binding"/>
    <property type="evidence" value="ECO:0007669"/>
    <property type="project" value="UniProtKB-KW"/>
</dbReference>
<dbReference type="PRINTS" id="PR01041">
    <property type="entry name" value="TRNASYNTHMET"/>
</dbReference>
<evidence type="ECO:0000313" key="7">
    <source>
        <dbReference type="EMBL" id="SVE06830.1"/>
    </source>
</evidence>
<dbReference type="PANTHER" id="PTHR43326">
    <property type="entry name" value="METHIONYL-TRNA SYNTHETASE"/>
    <property type="match status" value="1"/>
</dbReference>
<keyword evidence="3" id="KW-0067">ATP-binding</keyword>
<dbReference type="SUPFAM" id="SSF52374">
    <property type="entry name" value="Nucleotidylyl transferase"/>
    <property type="match status" value="1"/>
</dbReference>
<feature type="non-terminal residue" evidence="7">
    <location>
        <position position="1"/>
    </location>
</feature>
<feature type="non-terminal residue" evidence="7">
    <location>
        <position position="133"/>
    </location>
</feature>
<dbReference type="GO" id="GO:0006431">
    <property type="term" value="P:methionyl-tRNA aminoacylation"/>
    <property type="evidence" value="ECO:0007669"/>
    <property type="project" value="InterPro"/>
</dbReference>
<dbReference type="InterPro" id="IPR015413">
    <property type="entry name" value="Methionyl/Leucyl_tRNA_Synth"/>
</dbReference>
<keyword evidence="5" id="KW-0030">Aminoacyl-tRNA synthetase</keyword>
<organism evidence="7">
    <name type="scientific">marine metagenome</name>
    <dbReference type="NCBI Taxonomy" id="408172"/>
    <lineage>
        <taxon>unclassified sequences</taxon>
        <taxon>metagenomes</taxon>
        <taxon>ecological metagenomes</taxon>
    </lineage>
</organism>
<keyword evidence="1" id="KW-0436">Ligase</keyword>
<evidence type="ECO:0000256" key="2">
    <source>
        <dbReference type="ARBA" id="ARBA00022741"/>
    </source>
</evidence>
<proteinExistence type="predicted"/>
<sequence length="133" mass="15770">VKTSRKKFSLTTPIYYVNDVPHIGHAYTTIAADVVARYKRLDGYEVYFLTGTDEHGQKVLQAARELGIQPQEHVDKLHSRFKELWSRLNISNDDFIRTTEERHKSIVRDILQQLYDRQEIYKDSYEGWYCMPD</sequence>
<name>A0A383AGV8_9ZZZZ</name>
<dbReference type="AlphaFoldDB" id="A0A383AGV8"/>
<feature type="domain" description="Methionyl/Leucyl tRNA synthetase" evidence="6">
    <location>
        <begin position="10"/>
        <end position="131"/>
    </location>
</feature>
<keyword evidence="4" id="KW-0648">Protein biosynthesis</keyword>
<dbReference type="Gene3D" id="3.40.50.620">
    <property type="entry name" value="HUPs"/>
    <property type="match status" value="1"/>
</dbReference>
<dbReference type="EMBL" id="UINC01191938">
    <property type="protein sequence ID" value="SVE06830.1"/>
    <property type="molecule type" value="Genomic_DNA"/>
</dbReference>
<evidence type="ECO:0000256" key="1">
    <source>
        <dbReference type="ARBA" id="ARBA00022598"/>
    </source>
</evidence>
<evidence type="ECO:0000259" key="6">
    <source>
        <dbReference type="Pfam" id="PF09334"/>
    </source>
</evidence>
<dbReference type="InterPro" id="IPR014729">
    <property type="entry name" value="Rossmann-like_a/b/a_fold"/>
</dbReference>
<dbReference type="GO" id="GO:0004825">
    <property type="term" value="F:methionine-tRNA ligase activity"/>
    <property type="evidence" value="ECO:0007669"/>
    <property type="project" value="InterPro"/>
</dbReference>
<protein>
    <recommendedName>
        <fullName evidence="6">Methionyl/Leucyl tRNA synthetase domain-containing protein</fullName>
    </recommendedName>
</protein>
<keyword evidence="2" id="KW-0547">Nucleotide-binding</keyword>
<gene>
    <name evidence="7" type="ORF">METZ01_LOCUS459684</name>
</gene>
<dbReference type="PANTHER" id="PTHR43326:SF1">
    <property type="entry name" value="METHIONINE--TRNA LIGASE, MITOCHONDRIAL"/>
    <property type="match status" value="1"/>
</dbReference>
<accession>A0A383AGV8</accession>
<evidence type="ECO:0000256" key="4">
    <source>
        <dbReference type="ARBA" id="ARBA00022917"/>
    </source>
</evidence>
<dbReference type="InterPro" id="IPR033911">
    <property type="entry name" value="MetRS_core"/>
</dbReference>
<evidence type="ECO:0000256" key="3">
    <source>
        <dbReference type="ARBA" id="ARBA00022840"/>
    </source>
</evidence>
<dbReference type="InterPro" id="IPR023457">
    <property type="entry name" value="Met-tRNA_synth_2"/>
</dbReference>
<dbReference type="Pfam" id="PF09334">
    <property type="entry name" value="tRNA-synt_1g"/>
    <property type="match status" value="1"/>
</dbReference>
<evidence type="ECO:0000256" key="5">
    <source>
        <dbReference type="ARBA" id="ARBA00023146"/>
    </source>
</evidence>
<reference evidence="7" key="1">
    <citation type="submission" date="2018-05" db="EMBL/GenBank/DDBJ databases">
        <authorList>
            <person name="Lanie J.A."/>
            <person name="Ng W.-L."/>
            <person name="Kazmierczak K.M."/>
            <person name="Andrzejewski T.M."/>
            <person name="Davidsen T.M."/>
            <person name="Wayne K.J."/>
            <person name="Tettelin H."/>
            <person name="Glass J.I."/>
            <person name="Rusch D."/>
            <person name="Podicherti R."/>
            <person name="Tsui H.-C.T."/>
            <person name="Winkler M.E."/>
        </authorList>
    </citation>
    <scope>NUCLEOTIDE SEQUENCE</scope>
</reference>